<gene>
    <name evidence="4" type="ordered locus">Ngar_c22690</name>
</gene>
<keyword evidence="1" id="KW-0862">Zinc</keyword>
<dbReference type="InterPro" id="IPR032874">
    <property type="entry name" value="DDE_dom"/>
</dbReference>
<sequence>MARQVRGLAIVSIGSCIKRINKLHYKVKSQSSEETWYDVVRTYETGRGDSRQEGQWTCSCPDFLYRKIVCKHVYAVGFSKELRRRIVQQDVVQSPQLPIASQSVECPKCKLSDNIVKDGKRLNKSGAIQKYLCRSCNYRFIVNIGFEHSKKNPKIITVAIDLYFKGVSLRKVADHIKQFHNVKVDHTSILDWIHRFADEVAPFVDSMTPPHVSGICHVDEMMVHVRREKMEKGHYAWLWNLMDDTTRFWISSKISQRREVSDARAVFQDARIKTGEPKAIIHDGLPSYDKAYRQEYFRDRKHVKNIRSISVRNEGLNSRVERLNGTMRDREKVMRGMHSKESAQKIIEAMRIHYNYCREHSTLGKTPAERAGIKLNFETNRIESLIRYASNRGHESAN</sequence>
<evidence type="ECO:0000259" key="2">
    <source>
        <dbReference type="PROSITE" id="PS50966"/>
    </source>
</evidence>
<dbReference type="SUPFAM" id="SSF53098">
    <property type="entry name" value="Ribonuclease H-like"/>
    <property type="match status" value="1"/>
</dbReference>
<feature type="domain" description="Integrase catalytic" evidence="3">
    <location>
        <begin position="205"/>
        <end position="375"/>
    </location>
</feature>
<dbReference type="Proteomes" id="UP000008037">
    <property type="component" value="Chromosome"/>
</dbReference>
<reference evidence="4 5" key="1">
    <citation type="journal article" date="2012" name="Environ. Microbiol.">
        <title>The genome of the ammonia-oxidizing Candidatus Nitrososphaera gargensis: insights into metabolic versatility and environmental adaptations.</title>
        <authorList>
            <person name="Spang A."/>
            <person name="Poehlein A."/>
            <person name="Offre P."/>
            <person name="Zumbragel S."/>
            <person name="Haider S."/>
            <person name="Rychlik N."/>
            <person name="Nowka B."/>
            <person name="Schmeisser C."/>
            <person name="Lebedeva E.V."/>
            <person name="Rattei T."/>
            <person name="Bohm C."/>
            <person name="Schmid M."/>
            <person name="Galushko A."/>
            <person name="Hatzenpichler R."/>
            <person name="Weinmaier T."/>
            <person name="Daniel R."/>
            <person name="Schleper C."/>
            <person name="Spieck E."/>
            <person name="Streit W."/>
            <person name="Wagner M."/>
        </authorList>
    </citation>
    <scope>NUCLEOTIDE SEQUENCE [LARGE SCALE GENOMIC DNA]</scope>
    <source>
        <strain evidence="5">Ga9.2</strain>
    </source>
</reference>
<dbReference type="HOGENOM" id="CLU_043491_0_0_2"/>
<dbReference type="OrthoDB" id="43045at2157"/>
<dbReference type="PANTHER" id="PTHR33293">
    <property type="entry name" value="INSERTION ELEMENT IS1 1 PROTEIN INSB-RELATED"/>
    <property type="match status" value="1"/>
</dbReference>
<keyword evidence="1" id="KW-0479">Metal-binding</keyword>
<name>K0IND8_NITGG</name>
<feature type="domain" description="SWIM-type" evidence="2">
    <location>
        <begin position="43"/>
        <end position="81"/>
    </location>
</feature>
<evidence type="ECO:0000259" key="3">
    <source>
        <dbReference type="PROSITE" id="PS50994"/>
    </source>
</evidence>
<dbReference type="InParanoid" id="K0IND8"/>
<dbReference type="AlphaFoldDB" id="K0IND8"/>
<dbReference type="RefSeq" id="WP_015019734.1">
    <property type="nucleotide sequence ID" value="NC_018719.1"/>
</dbReference>
<protein>
    <submittedName>
        <fullName evidence="4">Putative transposase</fullName>
    </submittedName>
</protein>
<evidence type="ECO:0000256" key="1">
    <source>
        <dbReference type="PROSITE-ProRule" id="PRU00325"/>
    </source>
</evidence>
<dbReference type="PROSITE" id="PS50994">
    <property type="entry name" value="INTEGRASE"/>
    <property type="match status" value="1"/>
</dbReference>
<keyword evidence="1" id="KW-0863">Zinc-finger</keyword>
<dbReference type="GO" id="GO:0015074">
    <property type="term" value="P:DNA integration"/>
    <property type="evidence" value="ECO:0007669"/>
    <property type="project" value="InterPro"/>
</dbReference>
<dbReference type="Gene3D" id="3.30.420.10">
    <property type="entry name" value="Ribonuclease H-like superfamily/Ribonuclease H"/>
    <property type="match status" value="1"/>
</dbReference>
<dbReference type="InterPro" id="IPR001584">
    <property type="entry name" value="Integrase_cat-core"/>
</dbReference>
<dbReference type="InterPro" id="IPR036397">
    <property type="entry name" value="RNaseH_sf"/>
</dbReference>
<dbReference type="STRING" id="1237085.Ngar_c22690"/>
<dbReference type="GeneID" id="13796132"/>
<dbReference type="InterPro" id="IPR051354">
    <property type="entry name" value="Transposase_27_IS1"/>
</dbReference>
<accession>K0IND8</accession>
<dbReference type="KEGG" id="nga:Ngar_c22690"/>
<dbReference type="Pfam" id="PF13610">
    <property type="entry name" value="DDE_Tnp_IS240"/>
    <property type="match status" value="1"/>
</dbReference>
<dbReference type="GO" id="GO:0003676">
    <property type="term" value="F:nucleic acid binding"/>
    <property type="evidence" value="ECO:0007669"/>
    <property type="project" value="InterPro"/>
</dbReference>
<dbReference type="PROSITE" id="PS50966">
    <property type="entry name" value="ZF_SWIM"/>
    <property type="match status" value="1"/>
</dbReference>
<proteinExistence type="predicted"/>
<keyword evidence="5" id="KW-1185">Reference proteome</keyword>
<evidence type="ECO:0000313" key="5">
    <source>
        <dbReference type="Proteomes" id="UP000008037"/>
    </source>
</evidence>
<evidence type="ECO:0000313" key="4">
    <source>
        <dbReference type="EMBL" id="AFU59199.1"/>
    </source>
</evidence>
<dbReference type="Pfam" id="PF04434">
    <property type="entry name" value="SWIM"/>
    <property type="match status" value="1"/>
</dbReference>
<dbReference type="GO" id="GO:0008270">
    <property type="term" value="F:zinc ion binding"/>
    <property type="evidence" value="ECO:0007669"/>
    <property type="project" value="UniProtKB-KW"/>
</dbReference>
<dbReference type="BioCyc" id="CNIT1237085:G1324-2267-MONOMER"/>
<dbReference type="EMBL" id="CP002408">
    <property type="protein sequence ID" value="AFU59199.1"/>
    <property type="molecule type" value="Genomic_DNA"/>
</dbReference>
<dbReference type="InterPro" id="IPR007527">
    <property type="entry name" value="Znf_SWIM"/>
</dbReference>
<organism evidence="4 5">
    <name type="scientific">Nitrososphaera gargensis (strain Ga9.2)</name>
    <dbReference type="NCBI Taxonomy" id="1237085"/>
    <lineage>
        <taxon>Archaea</taxon>
        <taxon>Nitrososphaerota</taxon>
        <taxon>Nitrososphaeria</taxon>
        <taxon>Nitrososphaerales</taxon>
        <taxon>Nitrososphaeraceae</taxon>
        <taxon>Nitrososphaera</taxon>
    </lineage>
</organism>
<dbReference type="InterPro" id="IPR012337">
    <property type="entry name" value="RNaseH-like_sf"/>
</dbReference>